<proteinExistence type="predicted"/>
<name>A0A4U2YK03_9ACTN</name>
<dbReference type="Pfam" id="PF03473">
    <property type="entry name" value="MOSC"/>
    <property type="match status" value="1"/>
</dbReference>
<dbReference type="GO" id="GO:0030151">
    <property type="term" value="F:molybdenum ion binding"/>
    <property type="evidence" value="ECO:0007669"/>
    <property type="project" value="InterPro"/>
</dbReference>
<comment type="caution">
    <text evidence="2">The sequence shown here is derived from an EMBL/GenBank/DDBJ whole genome shotgun (WGS) entry which is preliminary data.</text>
</comment>
<dbReference type="PROSITE" id="PS51340">
    <property type="entry name" value="MOSC"/>
    <property type="match status" value="1"/>
</dbReference>
<dbReference type="SUPFAM" id="SSF50800">
    <property type="entry name" value="PK beta-barrel domain-like"/>
    <property type="match status" value="1"/>
</dbReference>
<dbReference type="PANTHER" id="PTHR36930:SF1">
    <property type="entry name" value="MOSC DOMAIN-CONTAINING PROTEIN"/>
    <property type="match status" value="1"/>
</dbReference>
<dbReference type="InterPro" id="IPR011037">
    <property type="entry name" value="Pyrv_Knase-like_insert_dom_sf"/>
</dbReference>
<evidence type="ECO:0000313" key="3">
    <source>
        <dbReference type="Proteomes" id="UP000307808"/>
    </source>
</evidence>
<dbReference type="InterPro" id="IPR052716">
    <property type="entry name" value="MOSC_domain"/>
</dbReference>
<dbReference type="Gene3D" id="2.40.33.20">
    <property type="entry name" value="PK beta-barrel domain-like"/>
    <property type="match status" value="1"/>
</dbReference>
<reference evidence="2 3" key="1">
    <citation type="submission" date="2019-04" db="EMBL/GenBank/DDBJ databases">
        <authorList>
            <person name="Dong K."/>
        </authorList>
    </citation>
    <scope>NUCLEOTIDE SEQUENCE [LARGE SCALE GENOMIC DNA]</scope>
    <source>
        <strain evidence="3">dk3543</strain>
    </source>
</reference>
<dbReference type="OrthoDB" id="9786134at2"/>
<organism evidence="2 3">
    <name type="scientific">Nocardioides jishulii</name>
    <dbReference type="NCBI Taxonomy" id="2575440"/>
    <lineage>
        <taxon>Bacteria</taxon>
        <taxon>Bacillati</taxon>
        <taxon>Actinomycetota</taxon>
        <taxon>Actinomycetes</taxon>
        <taxon>Propionibacteriales</taxon>
        <taxon>Nocardioidaceae</taxon>
        <taxon>Nocardioides</taxon>
    </lineage>
</organism>
<dbReference type="EMBL" id="SZPY01000004">
    <property type="protein sequence ID" value="TKI60732.1"/>
    <property type="molecule type" value="Genomic_DNA"/>
</dbReference>
<dbReference type="GO" id="GO:0003824">
    <property type="term" value="F:catalytic activity"/>
    <property type="evidence" value="ECO:0007669"/>
    <property type="project" value="InterPro"/>
</dbReference>
<evidence type="ECO:0000313" key="2">
    <source>
        <dbReference type="EMBL" id="TKI60732.1"/>
    </source>
</evidence>
<sequence>MVREDAEVVTPQVVAVCRDRLHRFSKRPVETITLVAGMGVLGDAHAGMLVQHRSRVRRDPHQPNLRQVHLIHAELFDEARTAGHDLAPGDLGENVTTAGIDLLALPTGTLLDLGGPVVRLTGLRNPCAQINTFRPGLLKVVLARADGTPMGDPAPPTGSAGAATPGVIRKSGVMSVVERGGEVVPGAPITVTLPEGPHEPLRPV</sequence>
<evidence type="ECO:0000259" key="1">
    <source>
        <dbReference type="PROSITE" id="PS51340"/>
    </source>
</evidence>
<keyword evidence="3" id="KW-1185">Reference proteome</keyword>
<dbReference type="AlphaFoldDB" id="A0A4U2YK03"/>
<dbReference type="PANTHER" id="PTHR36930">
    <property type="entry name" value="METAL-SULFUR CLUSTER BIOSYNTHESIS PROTEINS YUAD-RELATED"/>
    <property type="match status" value="1"/>
</dbReference>
<accession>A0A4U2YK03</accession>
<dbReference type="Proteomes" id="UP000307808">
    <property type="component" value="Unassembled WGS sequence"/>
</dbReference>
<dbReference type="InterPro" id="IPR005302">
    <property type="entry name" value="MoCF_Sase_C"/>
</dbReference>
<protein>
    <submittedName>
        <fullName evidence="2">MOSC domain-containing protein</fullName>
    </submittedName>
</protein>
<dbReference type="GO" id="GO:0030170">
    <property type="term" value="F:pyridoxal phosphate binding"/>
    <property type="evidence" value="ECO:0007669"/>
    <property type="project" value="InterPro"/>
</dbReference>
<gene>
    <name evidence="2" type="ORF">FC770_14560</name>
</gene>
<feature type="domain" description="MOSC" evidence="1">
    <location>
        <begin position="27"/>
        <end position="192"/>
    </location>
</feature>